<feature type="domain" description="Tim44-like" evidence="3">
    <location>
        <begin position="66"/>
        <end position="207"/>
    </location>
</feature>
<evidence type="ECO:0000256" key="1">
    <source>
        <dbReference type="SAM" id="MobiDB-lite"/>
    </source>
</evidence>
<feature type="region of interest" description="Disordered" evidence="1">
    <location>
        <begin position="34"/>
        <end position="64"/>
    </location>
</feature>
<dbReference type="Gene3D" id="3.10.450.240">
    <property type="match status" value="1"/>
</dbReference>
<keyword evidence="2" id="KW-0472">Membrane</keyword>
<name>A0A212QSR6_9PROT</name>
<dbReference type="NCBIfam" id="NF033779">
    <property type="entry name" value="Tim44_TimA_adap"/>
    <property type="match status" value="1"/>
</dbReference>
<evidence type="ECO:0000259" key="3">
    <source>
        <dbReference type="SMART" id="SM00978"/>
    </source>
</evidence>
<keyword evidence="5" id="KW-1185">Reference proteome</keyword>
<reference evidence="4 5" key="1">
    <citation type="submission" date="2017-06" db="EMBL/GenBank/DDBJ databases">
        <authorList>
            <person name="Kim H.J."/>
            <person name="Triplett B.A."/>
        </authorList>
    </citation>
    <scope>NUCLEOTIDE SEQUENCE [LARGE SCALE GENOMIC DNA]</scope>
    <source>
        <strain evidence="4 5">B29T1</strain>
    </source>
</reference>
<accession>A0A212QSR6</accession>
<dbReference type="SMART" id="SM00978">
    <property type="entry name" value="Tim44"/>
    <property type="match status" value="1"/>
</dbReference>
<feature type="transmembrane region" description="Helical" evidence="2">
    <location>
        <begin position="6"/>
        <end position="28"/>
    </location>
</feature>
<protein>
    <submittedName>
        <fullName evidence="4">Predicted lipid-binding transport protein, Tim44 family</fullName>
    </submittedName>
</protein>
<proteinExistence type="predicted"/>
<keyword evidence="2" id="KW-1133">Transmembrane helix</keyword>
<keyword evidence="2" id="KW-0812">Transmembrane</keyword>
<evidence type="ECO:0000313" key="4">
    <source>
        <dbReference type="EMBL" id="SNB62637.1"/>
    </source>
</evidence>
<organism evidence="4 5">
    <name type="scientific">Arboricoccus pini</name>
    <dbReference type="NCBI Taxonomy" id="1963835"/>
    <lineage>
        <taxon>Bacteria</taxon>
        <taxon>Pseudomonadati</taxon>
        <taxon>Pseudomonadota</taxon>
        <taxon>Alphaproteobacteria</taxon>
        <taxon>Geminicoccales</taxon>
        <taxon>Geminicoccaceae</taxon>
        <taxon>Arboricoccus</taxon>
    </lineage>
</organism>
<gene>
    <name evidence="4" type="ORF">SAMN07250955_103158</name>
</gene>
<dbReference type="SUPFAM" id="SSF54427">
    <property type="entry name" value="NTF2-like"/>
    <property type="match status" value="1"/>
</dbReference>
<dbReference type="RefSeq" id="WP_165769443.1">
    <property type="nucleotide sequence ID" value="NZ_FYEH01000003.1"/>
</dbReference>
<dbReference type="InterPro" id="IPR032710">
    <property type="entry name" value="NTF2-like_dom_sf"/>
</dbReference>
<sequence>MSNSFAYIDIILFAMLAAFIAFKLRSVLGRKTGNERRRMPPALGSSKSTSPVAPTVDPVDETGASGLPGLQELRAADPQFDPAAFLDGARAAFGLILDAFGRGDRASLEGLVERDVLESFAQAIDAREAVGETHGATLLSIDDAKIVGMRLDGSLARVTVQFTSRQTDPGATDQVHPPADEPVIDVWTFVRDTRSTDPNWRLAETRSPHV</sequence>
<dbReference type="Proteomes" id="UP000197065">
    <property type="component" value="Unassembled WGS sequence"/>
</dbReference>
<dbReference type="EMBL" id="FYEH01000003">
    <property type="protein sequence ID" value="SNB62637.1"/>
    <property type="molecule type" value="Genomic_DNA"/>
</dbReference>
<dbReference type="AlphaFoldDB" id="A0A212QSR6"/>
<dbReference type="Pfam" id="PF04280">
    <property type="entry name" value="Tim44"/>
    <property type="match status" value="1"/>
</dbReference>
<evidence type="ECO:0000313" key="5">
    <source>
        <dbReference type="Proteomes" id="UP000197065"/>
    </source>
</evidence>
<dbReference type="InterPro" id="IPR007379">
    <property type="entry name" value="Tim44-like_dom"/>
</dbReference>
<evidence type="ECO:0000256" key="2">
    <source>
        <dbReference type="SAM" id="Phobius"/>
    </source>
</evidence>